<dbReference type="InterPro" id="IPR011989">
    <property type="entry name" value="ARM-like"/>
</dbReference>
<dbReference type="Gene3D" id="1.25.10.10">
    <property type="entry name" value="Leucine-rich Repeat Variant"/>
    <property type="match status" value="1"/>
</dbReference>
<evidence type="ECO:0008006" key="4">
    <source>
        <dbReference type="Google" id="ProtNLM"/>
    </source>
</evidence>
<keyword evidence="3" id="KW-1185">Reference proteome</keyword>
<evidence type="ECO:0000313" key="2">
    <source>
        <dbReference type="EMBL" id="KAL2917686.1"/>
    </source>
</evidence>
<sequence>MTATASILPSTSHRHIVQPTTIPDAPVFFRHPPILTNAVHLFDVVHLSPLDQQDIDGFSSTVAGPLDIIEVEEKRFDIICLDFGPQIFLQQPQLLRLVLAGLDSPQIGRQAQNLEYLERIVDAWRSMLRAFLVSSVAPDVVTPLRTTPNPSIDGVSQWAHQETNAGFDQAISLPYASHEIFVKLVALLRPTVLCSQALRVIERLIPFIKIHIETAISHTSRELNPHRLPELCHFYFHQLVSQTRYFDLQRGPTGELLFDHELASPVLEHQVVLLAVRAVWMFSDLDERPANMVPGLLAILLRESGHPTLIDHLVAWALQSAYDQALPLLQWLLTISPAVTVSQSIIRRLHTLLRSATYPQNAVVASDIACMFLHVKIAEAPPSALELTTEAARVMAAGLTPQQMLSQSAALLAFSGSDPALARRVFDACSTSWSSDDCALFVLRGLFHRNEGVSAACTALLRHVGSRATKNPFMFQSTFLSRVSVELASADMSIGDAAKALSSARAAGGLSPVLIDELVAMCRQNSSGQLAALVETGGFDDLCALLAAADSSSMRAEEIIRCIVVLRTFCETVRAARRKVRDQMMGSLVKMIDAKFDLARLCFVVVFCDLEDAGSARSNDGLGGADPKGSLRPQLLCLPRAIYEAFHVYGPTQRQSEGQAGSPELDMATCELVWSFLQEYPSLLHSAAINEPSTICQFTAAKAAALAEAPSHKEFRDAMLALALVGSLDTTRELVQRTEYLQPVFRIITTTPFGAEDLTLLSDALRFLRESDIRTPECLSAMRASIKSVLVPLLQGSLGLSDQPAGDAAGMGWGDMRAWVDAEIVAFINWALGAMHTRDIAQLASSTLCIPVLKHYTHQLFASEMGHAKKHRERINCLSALAVFASLPTLMAAITPATAADMIRLLVQIIGYSQQNYVNSTHGSQFTYKDRSVYRWVALCLRNLSRTAIAVSSLVLPWGDHWLFGGDLDWLLGLLHDDEKTMQKFGLGIIGNLILMNGSSVYLAAKIPQFIDMAFSFALDPEQSSCNRKEALIIINNFTVAFCHGTAENLASSSSEMPGVPSQVGLTSIASSSAGVVGSQVDATHTSTGSAYRIGDLAKIFEGSGFFDQLADLMPRHRRDLAMLEALSELLLNLAAVLPAYVGAKMLTPTPWSLLFEHAQLRRTIDELDPLSRAGGWLGQHRDLNAVPDQTHGDSAHAVTPTLRLIEAAHWRRVYERSALQIVASVLRSVHLLVFDSESLRNMLLGHTDLLNFIDQAACDLWLLLGEASGGGSSAGHHASIADAGWDAAAAIFGVLSAVLIDASALNPAGLCRMFSHKSGGEAILQFAAIALERRDNAAAYRSAHLLLARLFSLHFGEVVPLNLESLFETPAARGLPRLLARSGTGSGNAVQAAGQGGATATNTASTSIGSSILSSLLRFVVRDIDIADQVLVESVRLALQCLLGRCEFAKQGALAAQLPKQLVQKSRQTMMASSNGKLDDNRQNELFLAVSLLRHLFAGSSLAKVIPLFAQILLLREAREHLVLETLGCMCNLAANHDLGKRAIVGLKHATAGSRPPSSSSSAGGAIDAVLKVIKDPAQPLSEFLACIEVLKLLVLEKSCRTVLFKIGALADMSVLLAQARRVRDTARAEAIMQLFVNTTFSTDGQTGLLRIAGKHGGMTQQITEMLGSKSQTLRRAALLLLRNVALVRENKAHLLAHGETDAGNGNGTRPAADGGEDGLLDLIRVMLESKSLRLLAPASSFVWVLLYDSEKAKTAFKQAGLASSLERLEARLRHEHASHLGGGAVHSSRSDGGTELPREEAELLMETLRNTSQALRHVS</sequence>
<dbReference type="PANTHER" id="PTHR31691:SF1">
    <property type="entry name" value="ROTATIN"/>
    <property type="match status" value="1"/>
</dbReference>
<reference evidence="2 3" key="1">
    <citation type="submission" date="2023-09" db="EMBL/GenBank/DDBJ databases">
        <title>Pangenome analysis of Batrachochytrium dendrobatidis and related Chytrids.</title>
        <authorList>
            <person name="Yacoub M.N."/>
            <person name="Stajich J.E."/>
            <person name="James T.Y."/>
        </authorList>
    </citation>
    <scope>NUCLEOTIDE SEQUENCE [LARGE SCALE GENOMIC DNA]</scope>
    <source>
        <strain evidence="2 3">JEL0888</strain>
    </source>
</reference>
<dbReference type="InterPro" id="IPR030791">
    <property type="entry name" value="Rotatin"/>
</dbReference>
<dbReference type="PANTHER" id="PTHR31691">
    <property type="entry name" value="ROTATIN"/>
    <property type="match status" value="1"/>
</dbReference>
<name>A0ABR4NDZ5_9FUNG</name>
<evidence type="ECO:0000256" key="1">
    <source>
        <dbReference type="SAM" id="MobiDB-lite"/>
    </source>
</evidence>
<accession>A0ABR4NDZ5</accession>
<feature type="region of interest" description="Disordered" evidence="1">
    <location>
        <begin position="1778"/>
        <end position="1797"/>
    </location>
</feature>
<dbReference type="Proteomes" id="UP001527925">
    <property type="component" value="Unassembled WGS sequence"/>
</dbReference>
<gene>
    <name evidence="2" type="ORF">HK105_202559</name>
</gene>
<dbReference type="EMBL" id="JADGIZ020000009">
    <property type="protein sequence ID" value="KAL2917686.1"/>
    <property type="molecule type" value="Genomic_DNA"/>
</dbReference>
<comment type="caution">
    <text evidence="2">The sequence shown here is derived from an EMBL/GenBank/DDBJ whole genome shotgun (WGS) entry which is preliminary data.</text>
</comment>
<evidence type="ECO:0000313" key="3">
    <source>
        <dbReference type="Proteomes" id="UP001527925"/>
    </source>
</evidence>
<organism evidence="2 3">
    <name type="scientific">Polyrhizophydium stewartii</name>
    <dbReference type="NCBI Taxonomy" id="2732419"/>
    <lineage>
        <taxon>Eukaryota</taxon>
        <taxon>Fungi</taxon>
        <taxon>Fungi incertae sedis</taxon>
        <taxon>Chytridiomycota</taxon>
        <taxon>Chytridiomycota incertae sedis</taxon>
        <taxon>Chytridiomycetes</taxon>
        <taxon>Rhizophydiales</taxon>
        <taxon>Rhizophydiales incertae sedis</taxon>
        <taxon>Polyrhizophydium</taxon>
    </lineage>
</organism>
<proteinExistence type="predicted"/>
<dbReference type="SUPFAM" id="SSF48371">
    <property type="entry name" value="ARM repeat"/>
    <property type="match status" value="3"/>
</dbReference>
<protein>
    <recommendedName>
        <fullName evidence="4">Rotatin N-terminal domain-containing protein</fullName>
    </recommendedName>
</protein>
<dbReference type="InterPro" id="IPR016024">
    <property type="entry name" value="ARM-type_fold"/>
</dbReference>